<keyword evidence="3" id="KW-0658">Purine biosynthesis</keyword>
<sequence>MDERWSSGLPQHFVLRNDESIDILRVMAKVVFAGKKEAERMATFLEESERVLGKSLVILQCDGRSEESTYVRLKREMGERLGAMVSVRFAPSKDKLKKMLEEANSDETVDGILVQLPVIGTNREEFEQILSSIYPSKDVDGLNPKSRFTSAAIRSVERLIDIFKITEDDKVAVVGAKGILGSRLIQRLRDINVLAEGFDIGDDLIKLKDFDVIISATGDGGLIKENMVMDGFTGIDLGFPKGDFSQEAIAKASLITPVPGGVGPMTIVALYENLADA</sequence>
<evidence type="ECO:0000259" key="9">
    <source>
        <dbReference type="Pfam" id="PF00763"/>
    </source>
</evidence>
<keyword evidence="7" id="KW-0028">Amino-acid biosynthesis</keyword>
<dbReference type="PROSITE" id="PS00767">
    <property type="entry name" value="THF_DHG_CYH_2"/>
    <property type="match status" value="1"/>
</dbReference>
<dbReference type="AlphaFoldDB" id="A0A0G1LC51"/>
<dbReference type="InterPro" id="IPR036291">
    <property type="entry name" value="NAD(P)-bd_dom_sf"/>
</dbReference>
<dbReference type="GO" id="GO:0005829">
    <property type="term" value="C:cytosol"/>
    <property type="evidence" value="ECO:0007669"/>
    <property type="project" value="TreeGrafter"/>
</dbReference>
<dbReference type="Gene3D" id="3.40.50.10860">
    <property type="entry name" value="Leucine Dehydrogenase, chain A, domain 1"/>
    <property type="match status" value="1"/>
</dbReference>
<comment type="pathway">
    <text evidence="1">One-carbon metabolism; tetrahydrofolate interconversion.</text>
</comment>
<evidence type="ECO:0000259" key="10">
    <source>
        <dbReference type="Pfam" id="PF02882"/>
    </source>
</evidence>
<keyword evidence="6" id="KW-0560">Oxidoreductase</keyword>
<reference evidence="11 12" key="1">
    <citation type="journal article" date="2015" name="Nature">
        <title>rRNA introns, odd ribosomes, and small enigmatic genomes across a large radiation of phyla.</title>
        <authorList>
            <person name="Brown C.T."/>
            <person name="Hug L.A."/>
            <person name="Thomas B.C."/>
            <person name="Sharon I."/>
            <person name="Castelle C.J."/>
            <person name="Singh A."/>
            <person name="Wilkins M.J."/>
            <person name="Williams K.H."/>
            <person name="Banfield J.F."/>
        </authorList>
    </citation>
    <scope>NUCLEOTIDE SEQUENCE [LARGE SCALE GENOMIC DNA]</scope>
</reference>
<evidence type="ECO:0000256" key="2">
    <source>
        <dbReference type="ARBA" id="ARBA00022563"/>
    </source>
</evidence>
<keyword evidence="7" id="KW-0486">Methionine biosynthesis</keyword>
<evidence type="ECO:0000256" key="7">
    <source>
        <dbReference type="ARBA" id="ARBA00023167"/>
    </source>
</evidence>
<dbReference type="SUPFAM" id="SSF51735">
    <property type="entry name" value="NAD(P)-binding Rossmann-fold domains"/>
    <property type="match status" value="1"/>
</dbReference>
<proteinExistence type="predicted"/>
<dbReference type="GO" id="GO:0035999">
    <property type="term" value="P:tetrahydrofolate interconversion"/>
    <property type="evidence" value="ECO:0007669"/>
    <property type="project" value="TreeGrafter"/>
</dbReference>
<dbReference type="InterPro" id="IPR020630">
    <property type="entry name" value="THF_DH/CycHdrlase_cat_dom"/>
</dbReference>
<feature type="domain" description="Tetrahydrofolate dehydrogenase/cyclohydrolase catalytic" evidence="9">
    <location>
        <begin position="45"/>
        <end position="140"/>
    </location>
</feature>
<keyword evidence="8" id="KW-0511">Multifunctional enzyme</keyword>
<dbReference type="EMBL" id="LCIY01000026">
    <property type="protein sequence ID" value="KKT66287.1"/>
    <property type="molecule type" value="Genomic_DNA"/>
</dbReference>
<dbReference type="PANTHER" id="PTHR48099">
    <property type="entry name" value="C-1-TETRAHYDROFOLATE SYNTHASE, CYTOPLASMIC-RELATED"/>
    <property type="match status" value="1"/>
</dbReference>
<dbReference type="PATRIC" id="fig|1618564.3.peg.679"/>
<dbReference type="InterPro" id="IPR020867">
    <property type="entry name" value="THF_DH/CycHdrlase_CS"/>
</dbReference>
<dbReference type="InterPro" id="IPR000672">
    <property type="entry name" value="THF_DH/CycHdrlase"/>
</dbReference>
<protein>
    <submittedName>
        <fullName evidence="11">Uncharacterized protein</fullName>
    </submittedName>
</protein>
<evidence type="ECO:0000256" key="1">
    <source>
        <dbReference type="ARBA" id="ARBA00004777"/>
    </source>
</evidence>
<gene>
    <name evidence="11" type="ORF">UW60_C0026G0003</name>
</gene>
<comment type="caution">
    <text evidence="11">The sequence shown here is derived from an EMBL/GenBank/DDBJ whole genome shotgun (WGS) entry which is preliminary data.</text>
</comment>
<evidence type="ECO:0000313" key="11">
    <source>
        <dbReference type="EMBL" id="KKT66287.1"/>
    </source>
</evidence>
<keyword evidence="2" id="KW-0554">One-carbon metabolism</keyword>
<dbReference type="Pfam" id="PF02882">
    <property type="entry name" value="THF_DHG_CYH_C"/>
    <property type="match status" value="1"/>
</dbReference>
<evidence type="ECO:0000256" key="3">
    <source>
        <dbReference type="ARBA" id="ARBA00022755"/>
    </source>
</evidence>
<dbReference type="GO" id="GO:0006164">
    <property type="term" value="P:purine nucleotide biosynthetic process"/>
    <property type="evidence" value="ECO:0007669"/>
    <property type="project" value="UniProtKB-KW"/>
</dbReference>
<evidence type="ECO:0000313" key="12">
    <source>
        <dbReference type="Proteomes" id="UP000034826"/>
    </source>
</evidence>
<dbReference type="GO" id="GO:0004488">
    <property type="term" value="F:methylenetetrahydrofolate dehydrogenase (NADP+) activity"/>
    <property type="evidence" value="ECO:0007669"/>
    <property type="project" value="InterPro"/>
</dbReference>
<organism evidence="11 12">
    <name type="scientific">Candidatus Woesebacteria bacterium GW2011_GWA2_44_33</name>
    <dbReference type="NCBI Taxonomy" id="1618564"/>
    <lineage>
        <taxon>Bacteria</taxon>
        <taxon>Candidatus Woeseibacteriota</taxon>
    </lineage>
</organism>
<dbReference type="GO" id="GO:0004477">
    <property type="term" value="F:methenyltetrahydrofolate cyclohydrolase activity"/>
    <property type="evidence" value="ECO:0007669"/>
    <property type="project" value="TreeGrafter"/>
</dbReference>
<dbReference type="Pfam" id="PF00763">
    <property type="entry name" value="THF_DHG_CYH"/>
    <property type="match status" value="1"/>
</dbReference>
<accession>A0A0G1LC51</accession>
<keyword evidence="5" id="KW-0521">NADP</keyword>
<dbReference type="Gene3D" id="3.40.50.720">
    <property type="entry name" value="NAD(P)-binding Rossmann-like Domain"/>
    <property type="match status" value="1"/>
</dbReference>
<dbReference type="Proteomes" id="UP000034826">
    <property type="component" value="Unassembled WGS sequence"/>
</dbReference>
<dbReference type="SUPFAM" id="SSF53223">
    <property type="entry name" value="Aminoacid dehydrogenase-like, N-terminal domain"/>
    <property type="match status" value="1"/>
</dbReference>
<dbReference type="GO" id="GO:0009086">
    <property type="term" value="P:methionine biosynthetic process"/>
    <property type="evidence" value="ECO:0007669"/>
    <property type="project" value="UniProtKB-KW"/>
</dbReference>
<name>A0A0G1LC51_9BACT</name>
<evidence type="ECO:0000256" key="8">
    <source>
        <dbReference type="ARBA" id="ARBA00023268"/>
    </source>
</evidence>
<feature type="domain" description="Tetrahydrofolate dehydrogenase/cyclohydrolase NAD(P)-binding" evidence="10">
    <location>
        <begin position="158"/>
        <end position="275"/>
    </location>
</feature>
<evidence type="ECO:0000256" key="4">
    <source>
        <dbReference type="ARBA" id="ARBA00022801"/>
    </source>
</evidence>
<dbReference type="InterPro" id="IPR046346">
    <property type="entry name" value="Aminoacid_DH-like_N_sf"/>
</dbReference>
<dbReference type="PRINTS" id="PR00085">
    <property type="entry name" value="THFDHDRGNASE"/>
</dbReference>
<keyword evidence="4" id="KW-0378">Hydrolase</keyword>
<dbReference type="PANTHER" id="PTHR48099:SF5">
    <property type="entry name" value="C-1-TETRAHYDROFOLATE SYNTHASE, CYTOPLASMIC"/>
    <property type="match status" value="1"/>
</dbReference>
<evidence type="ECO:0000256" key="5">
    <source>
        <dbReference type="ARBA" id="ARBA00022857"/>
    </source>
</evidence>
<dbReference type="InterPro" id="IPR020631">
    <property type="entry name" value="THF_DH/CycHdrlase_NAD-bd_dom"/>
</dbReference>
<evidence type="ECO:0000256" key="6">
    <source>
        <dbReference type="ARBA" id="ARBA00023002"/>
    </source>
</evidence>